<evidence type="ECO:0000256" key="4">
    <source>
        <dbReference type="ARBA" id="ARBA00022597"/>
    </source>
</evidence>
<feature type="transmembrane region" description="Helical" evidence="8">
    <location>
        <begin position="272"/>
        <end position="291"/>
    </location>
</feature>
<evidence type="ECO:0000256" key="7">
    <source>
        <dbReference type="ARBA" id="ARBA00023136"/>
    </source>
</evidence>
<dbReference type="Pfam" id="PF02378">
    <property type="entry name" value="PTS_EIIC"/>
    <property type="match status" value="1"/>
</dbReference>
<dbReference type="PROSITE" id="PS51105">
    <property type="entry name" value="PTS_EIIC_TYPE_3"/>
    <property type="match status" value="1"/>
</dbReference>
<dbReference type="CDD" id="cd01948">
    <property type="entry name" value="EAL"/>
    <property type="match status" value="1"/>
</dbReference>
<keyword evidence="5 8" id="KW-0812">Transmembrane</keyword>
<comment type="caution">
    <text evidence="11">The sequence shown here is derived from an EMBL/GenBank/DDBJ whole genome shotgun (WGS) entry which is preliminary data.</text>
</comment>
<feature type="transmembrane region" description="Helical" evidence="8">
    <location>
        <begin position="207"/>
        <end position="227"/>
    </location>
</feature>
<keyword evidence="12" id="KW-1185">Reference proteome</keyword>
<dbReference type="Gene3D" id="3.20.20.450">
    <property type="entry name" value="EAL domain"/>
    <property type="match status" value="1"/>
</dbReference>
<evidence type="ECO:0000256" key="5">
    <source>
        <dbReference type="ARBA" id="ARBA00022692"/>
    </source>
</evidence>
<feature type="transmembrane region" description="Helical" evidence="8">
    <location>
        <begin position="376"/>
        <end position="396"/>
    </location>
</feature>
<evidence type="ECO:0000313" key="11">
    <source>
        <dbReference type="EMBL" id="MCU7376987.1"/>
    </source>
</evidence>
<dbReference type="InterPro" id="IPR035919">
    <property type="entry name" value="EAL_sf"/>
</dbReference>
<evidence type="ECO:0000259" key="10">
    <source>
        <dbReference type="PROSITE" id="PS51105"/>
    </source>
</evidence>
<dbReference type="GO" id="GO:0005886">
    <property type="term" value="C:plasma membrane"/>
    <property type="evidence" value="ECO:0007669"/>
    <property type="project" value="UniProtKB-SubCell"/>
</dbReference>
<keyword evidence="3" id="KW-1003">Cell membrane</keyword>
<dbReference type="PANTHER" id="PTHR33989">
    <property type="match status" value="1"/>
</dbReference>
<dbReference type="EMBL" id="JAOSHN010000001">
    <property type="protein sequence ID" value="MCU7376987.1"/>
    <property type="molecule type" value="Genomic_DNA"/>
</dbReference>
<dbReference type="Proteomes" id="UP001065549">
    <property type="component" value="Unassembled WGS sequence"/>
</dbReference>
<feature type="domain" description="PTS EIIC type-3" evidence="10">
    <location>
        <begin position="1"/>
        <end position="396"/>
    </location>
</feature>
<protein>
    <submittedName>
        <fullName evidence="11">EAL domain-containing protein</fullName>
    </submittedName>
</protein>
<feature type="transmembrane region" description="Helical" evidence="8">
    <location>
        <begin position="94"/>
        <end position="116"/>
    </location>
</feature>
<evidence type="ECO:0000256" key="6">
    <source>
        <dbReference type="ARBA" id="ARBA00022989"/>
    </source>
</evidence>
<dbReference type="RefSeq" id="WP_253020528.1">
    <property type="nucleotide sequence ID" value="NZ_JAOSHN010000001.1"/>
</dbReference>
<accession>A0A9J6QR85</accession>
<evidence type="ECO:0000259" key="9">
    <source>
        <dbReference type="PROSITE" id="PS50883"/>
    </source>
</evidence>
<dbReference type="SUPFAM" id="SSF141868">
    <property type="entry name" value="EAL domain-like"/>
    <property type="match status" value="1"/>
</dbReference>
<feature type="transmembrane region" description="Helical" evidence="8">
    <location>
        <begin position="331"/>
        <end position="356"/>
    </location>
</feature>
<dbReference type="Pfam" id="PF00563">
    <property type="entry name" value="EAL"/>
    <property type="match status" value="1"/>
</dbReference>
<keyword evidence="2" id="KW-0813">Transport</keyword>
<proteinExistence type="predicted"/>
<sequence length="697" mass="77042">MKRILELYKTPYGLSIKRGLALATPFLIVGSLALLLNSFPHEGYQAFLSTMAGGTVSKLLGFLYTVTLGSLALILLITISISFGQMVQKDEAPLYPVAAVCAYLAFCGGLQGQSVYVFGADWVFSAMCIALISSGLLRKLMGLIHRVKKLHTIGADFMFNLSIKGLVPIAVICVFFGILGLALRSVTDTGNITNFGSYLFLKLFNEIGKNLLGILLYVFFSHLLWFFGIHGTNTLEAVAKQFFEEGVEINQALISAGQAPTEIFSKTFLDTFAFIGGCGAAFCLVLALFIASRKSNNRKLAQVASPFVFFNISEIVIFGFPVIFNSAMIIPFIAAPIVLTLISSGAMALGLVPMVSNSVEWTAPVLFSGYQATGSMAGSLLQLFNVAVGTCIYIPFIKISERKQTAAFRTSVKDMEKAMFQCETAGKAPELMTGTSPFEYAAKALALDMENAIDRGQVQLHYQIQINRDKTIHGAEALLRWEHPVAGNISPPLLIDIAYEGGFLPKLGLYIIEKVCQDVQHMNQIYFKKLNVSINLSPYQMEDDAHLEKALQMIDGYDLGDAQLVFEITERVLLNSSPQMQQRINRLREKGYKVSIDDFGMGHGSMLYLQNMAFDEVKLDGKLVTQMLDNRRSKDIISGIIKLSEDLDFRVVAEYVETKQQRDLLRELGCDIYQGYFYGKAEPLEEFVKRYLGNGLN</sequence>
<evidence type="ECO:0000256" key="2">
    <source>
        <dbReference type="ARBA" id="ARBA00022448"/>
    </source>
</evidence>
<dbReference type="InterPro" id="IPR003352">
    <property type="entry name" value="PTS_EIIC"/>
</dbReference>
<feature type="transmembrane region" description="Helical" evidence="8">
    <location>
        <begin position="303"/>
        <end position="324"/>
    </location>
</feature>
<reference evidence="11" key="1">
    <citation type="submission" date="2022-09" db="EMBL/GenBank/DDBJ databases">
        <title>Culturomic study of gut microbiota in children with autism spectrum disorder.</title>
        <authorList>
            <person name="Efimov B.A."/>
            <person name="Chaplin A.V."/>
            <person name="Sokolova S.R."/>
            <person name="Pikina A.P."/>
            <person name="Korzhanova M."/>
            <person name="Belova V."/>
            <person name="Korostin D."/>
        </authorList>
    </citation>
    <scope>NUCLEOTIDE SEQUENCE</scope>
    <source>
        <strain evidence="11">ASD5510</strain>
    </source>
</reference>
<gene>
    <name evidence="11" type="ORF">OBO34_01320</name>
</gene>
<dbReference type="InterPro" id="IPR001633">
    <property type="entry name" value="EAL_dom"/>
</dbReference>
<dbReference type="InterPro" id="IPR051088">
    <property type="entry name" value="PTS_Sugar-EIIC/EIIB"/>
</dbReference>
<evidence type="ECO:0000313" key="12">
    <source>
        <dbReference type="Proteomes" id="UP001065549"/>
    </source>
</evidence>
<evidence type="ECO:0000256" key="8">
    <source>
        <dbReference type="SAM" id="Phobius"/>
    </source>
</evidence>
<feature type="transmembrane region" description="Helical" evidence="8">
    <location>
        <begin position="165"/>
        <end position="187"/>
    </location>
</feature>
<dbReference type="SMART" id="SM00052">
    <property type="entry name" value="EAL"/>
    <property type="match status" value="1"/>
</dbReference>
<keyword evidence="6 8" id="KW-1133">Transmembrane helix</keyword>
<keyword evidence="4" id="KW-0762">Sugar transport</keyword>
<dbReference type="PROSITE" id="PS50883">
    <property type="entry name" value="EAL"/>
    <property type="match status" value="1"/>
</dbReference>
<keyword evidence="7 8" id="KW-0472">Membrane</keyword>
<evidence type="ECO:0000256" key="3">
    <source>
        <dbReference type="ARBA" id="ARBA00022475"/>
    </source>
</evidence>
<feature type="transmembrane region" description="Helical" evidence="8">
    <location>
        <begin position="59"/>
        <end position="82"/>
    </location>
</feature>
<dbReference type="AlphaFoldDB" id="A0A9J6QR85"/>
<name>A0A9J6QR85_9FIRM</name>
<feature type="domain" description="EAL" evidence="9">
    <location>
        <begin position="442"/>
        <end position="695"/>
    </location>
</feature>
<dbReference type="GO" id="GO:0008982">
    <property type="term" value="F:protein-N(PI)-phosphohistidine-sugar phosphotransferase activity"/>
    <property type="evidence" value="ECO:0007669"/>
    <property type="project" value="InterPro"/>
</dbReference>
<organism evidence="11 12">
    <name type="scientific">Hominibacterium faecale</name>
    <dbReference type="NCBI Taxonomy" id="2839743"/>
    <lineage>
        <taxon>Bacteria</taxon>
        <taxon>Bacillati</taxon>
        <taxon>Bacillota</taxon>
        <taxon>Clostridia</taxon>
        <taxon>Peptostreptococcales</taxon>
        <taxon>Anaerovoracaceae</taxon>
        <taxon>Hominibacterium</taxon>
    </lineage>
</organism>
<comment type="subcellular location">
    <subcellularLocation>
        <location evidence="1">Cell membrane</location>
        <topology evidence="1">Multi-pass membrane protein</topology>
    </subcellularLocation>
</comment>
<dbReference type="PANTHER" id="PTHR33989:SF4">
    <property type="entry name" value="PTS SYSTEM N,N'-DIACETYLCHITOBIOSE-SPECIFIC EIIC COMPONENT"/>
    <property type="match status" value="1"/>
</dbReference>
<dbReference type="InterPro" id="IPR004501">
    <property type="entry name" value="PTS_EIIC_3"/>
</dbReference>
<evidence type="ECO:0000256" key="1">
    <source>
        <dbReference type="ARBA" id="ARBA00004651"/>
    </source>
</evidence>
<feature type="transmembrane region" description="Helical" evidence="8">
    <location>
        <begin position="122"/>
        <end position="144"/>
    </location>
</feature>
<dbReference type="GO" id="GO:0009401">
    <property type="term" value="P:phosphoenolpyruvate-dependent sugar phosphotransferase system"/>
    <property type="evidence" value="ECO:0007669"/>
    <property type="project" value="InterPro"/>
</dbReference>
<feature type="transmembrane region" description="Helical" evidence="8">
    <location>
        <begin position="20"/>
        <end position="39"/>
    </location>
</feature>